<dbReference type="AlphaFoldDB" id="A0A0D7K4V2"/>
<accession>A0A0D7K4V2</accession>
<dbReference type="SUPFAM" id="SSF52266">
    <property type="entry name" value="SGNH hydrolase"/>
    <property type="match status" value="1"/>
</dbReference>
<organism evidence="3 4">
    <name type="scientific">Acidovorax temperans</name>
    <dbReference type="NCBI Taxonomy" id="80878"/>
    <lineage>
        <taxon>Bacteria</taxon>
        <taxon>Pseudomonadati</taxon>
        <taxon>Pseudomonadota</taxon>
        <taxon>Betaproteobacteria</taxon>
        <taxon>Burkholderiales</taxon>
        <taxon>Comamonadaceae</taxon>
        <taxon>Acidovorax</taxon>
    </lineage>
</organism>
<gene>
    <name evidence="3" type="ORF">RP29_17120</name>
</gene>
<proteinExistence type="predicted"/>
<dbReference type="GO" id="GO:0004622">
    <property type="term" value="F:phosphatidylcholine lysophospholipase activity"/>
    <property type="evidence" value="ECO:0007669"/>
    <property type="project" value="TreeGrafter"/>
</dbReference>
<dbReference type="EMBL" id="JXYQ01000066">
    <property type="protein sequence ID" value="KJA09325.1"/>
    <property type="molecule type" value="Genomic_DNA"/>
</dbReference>
<comment type="caution">
    <text evidence="3">The sequence shown here is derived from an EMBL/GenBank/DDBJ whole genome shotgun (WGS) entry which is preliminary data.</text>
</comment>
<dbReference type="OrthoDB" id="9786188at2"/>
<protein>
    <submittedName>
        <fullName evidence="3">GDSL family lipase</fullName>
    </submittedName>
</protein>
<dbReference type="STRING" id="80878.RP29_17120"/>
<name>A0A0D7K4V2_9BURK</name>
<feature type="domain" description="SGNH hydrolase-type esterase" evidence="2">
    <location>
        <begin position="43"/>
        <end position="199"/>
    </location>
</feature>
<keyword evidence="1" id="KW-0732">Signal</keyword>
<evidence type="ECO:0000313" key="3">
    <source>
        <dbReference type="EMBL" id="KJA09325.1"/>
    </source>
</evidence>
<evidence type="ECO:0000313" key="4">
    <source>
        <dbReference type="Proteomes" id="UP000032566"/>
    </source>
</evidence>
<dbReference type="Pfam" id="PF13472">
    <property type="entry name" value="Lipase_GDSL_2"/>
    <property type="match status" value="1"/>
</dbReference>
<dbReference type="InterPro" id="IPR006311">
    <property type="entry name" value="TAT_signal"/>
</dbReference>
<dbReference type="PATRIC" id="fig|80878.5.peg.3355"/>
<feature type="signal peptide" evidence="1">
    <location>
        <begin position="1"/>
        <end position="21"/>
    </location>
</feature>
<dbReference type="PANTHER" id="PTHR30383:SF24">
    <property type="entry name" value="THIOESTERASE 1_PROTEASE 1_LYSOPHOSPHOLIPASE L1"/>
    <property type="match status" value="1"/>
</dbReference>
<dbReference type="PANTHER" id="PTHR30383">
    <property type="entry name" value="THIOESTERASE 1/PROTEASE 1/LYSOPHOSPHOLIPASE L1"/>
    <property type="match status" value="1"/>
</dbReference>
<keyword evidence="4" id="KW-1185">Reference proteome</keyword>
<dbReference type="Proteomes" id="UP000032566">
    <property type="component" value="Unassembled WGS sequence"/>
</dbReference>
<dbReference type="InterPro" id="IPR036514">
    <property type="entry name" value="SGNH_hydro_sf"/>
</dbReference>
<evidence type="ECO:0000259" key="2">
    <source>
        <dbReference type="Pfam" id="PF13472"/>
    </source>
</evidence>
<evidence type="ECO:0000256" key="1">
    <source>
        <dbReference type="SAM" id="SignalP"/>
    </source>
</evidence>
<sequence>MKSTMQRRALLGALVLLAAGAGLPGCGRKPATQPVPAGATVLALGDSLTSGVGASADAAYPTLLAARTGWNVINAGVSGNTSAQALERLPALLQEHRPALVIVSIGGNDFLRRLPLETTRTNLRRIGEQARASGAQVLLVAVPGLSLMAAAGQLSDHEVYAETAKALKIPLHAGGWSTVLADARLRADSVHANAAGYARFTDGLVQTLQSTGLLSKK</sequence>
<feature type="chain" id="PRO_5002320497" evidence="1">
    <location>
        <begin position="22"/>
        <end position="217"/>
    </location>
</feature>
<dbReference type="InterPro" id="IPR013830">
    <property type="entry name" value="SGNH_hydro"/>
</dbReference>
<dbReference type="InterPro" id="IPR051532">
    <property type="entry name" value="Ester_Hydrolysis_Enzymes"/>
</dbReference>
<dbReference type="PROSITE" id="PS51318">
    <property type="entry name" value="TAT"/>
    <property type="match status" value="1"/>
</dbReference>
<dbReference type="Gene3D" id="3.40.50.1110">
    <property type="entry name" value="SGNH hydrolase"/>
    <property type="match status" value="1"/>
</dbReference>
<reference evidence="3 4" key="1">
    <citation type="submission" date="2014-12" db="EMBL/GenBank/DDBJ databases">
        <title>Isolation of bacteria from lake water.</title>
        <authorList>
            <person name="Sheng K.-Y."/>
            <person name="Chin P.-S."/>
            <person name="Chan K.-G."/>
            <person name="Tan G.S."/>
        </authorList>
    </citation>
    <scope>NUCLEOTIDE SEQUENCE [LARGE SCALE GENOMIC DNA]</scope>
    <source>
        <strain evidence="3 4">KY4</strain>
    </source>
</reference>